<dbReference type="EMBL" id="VIEB01002527">
    <property type="protein sequence ID" value="TQD69781.1"/>
    <property type="molecule type" value="Genomic_DNA"/>
</dbReference>
<reference evidence="1 2" key="1">
    <citation type="journal article" date="2019" name="G3 (Bethesda)">
        <title>Sequencing of a Wild Apple (Malus baccata) Genome Unravels the Differences Between Cultivated and Wild Apple Species Regarding Disease Resistance and Cold Tolerance.</title>
        <authorList>
            <person name="Chen X."/>
        </authorList>
    </citation>
    <scope>NUCLEOTIDE SEQUENCE [LARGE SCALE GENOMIC DNA]</scope>
    <source>
        <strain evidence="2">cv. Shandingzi</strain>
        <tissue evidence="1">Leaves</tissue>
    </source>
</reference>
<comment type="caution">
    <text evidence="1">The sequence shown here is derived from an EMBL/GenBank/DDBJ whole genome shotgun (WGS) entry which is preliminary data.</text>
</comment>
<protein>
    <submittedName>
        <fullName evidence="1">Uncharacterized protein</fullName>
    </submittedName>
</protein>
<organism evidence="1 2">
    <name type="scientific">Malus baccata</name>
    <name type="common">Siberian crab apple</name>
    <name type="synonym">Pyrus baccata</name>
    <dbReference type="NCBI Taxonomy" id="106549"/>
    <lineage>
        <taxon>Eukaryota</taxon>
        <taxon>Viridiplantae</taxon>
        <taxon>Streptophyta</taxon>
        <taxon>Embryophyta</taxon>
        <taxon>Tracheophyta</taxon>
        <taxon>Spermatophyta</taxon>
        <taxon>Magnoliopsida</taxon>
        <taxon>eudicotyledons</taxon>
        <taxon>Gunneridae</taxon>
        <taxon>Pentapetalae</taxon>
        <taxon>rosids</taxon>
        <taxon>fabids</taxon>
        <taxon>Rosales</taxon>
        <taxon>Rosaceae</taxon>
        <taxon>Amygdaloideae</taxon>
        <taxon>Maleae</taxon>
        <taxon>Malus</taxon>
    </lineage>
</organism>
<keyword evidence="2" id="KW-1185">Reference proteome</keyword>
<dbReference type="AlphaFoldDB" id="A0A540K6D8"/>
<proteinExistence type="predicted"/>
<name>A0A540K6D8_MALBA</name>
<dbReference type="Proteomes" id="UP000315295">
    <property type="component" value="Unassembled WGS sequence"/>
</dbReference>
<accession>A0A540K6D8</accession>
<sequence length="93" mass="9766">MSLTGRLIVTEYSCSASTTLVVLLAPVVPAASAFVSVSAFASARLSASPSPRDGKVAVAGASIVVVLRTCTWTDWRRDKEESKSRALDDVVLP</sequence>
<evidence type="ECO:0000313" key="1">
    <source>
        <dbReference type="EMBL" id="TQD69781.1"/>
    </source>
</evidence>
<gene>
    <name evidence="1" type="ORF">C1H46_044687</name>
</gene>
<evidence type="ECO:0000313" key="2">
    <source>
        <dbReference type="Proteomes" id="UP000315295"/>
    </source>
</evidence>